<evidence type="ECO:0000259" key="3">
    <source>
        <dbReference type="PROSITE" id="PS51186"/>
    </source>
</evidence>
<evidence type="ECO:0000313" key="4">
    <source>
        <dbReference type="EMBL" id="MST89988.1"/>
    </source>
</evidence>
<dbReference type="Gene3D" id="3.40.630.30">
    <property type="match status" value="1"/>
</dbReference>
<keyword evidence="5" id="KW-1185">Reference proteome</keyword>
<keyword evidence="1 4" id="KW-0808">Transferase</keyword>
<dbReference type="InterPro" id="IPR050832">
    <property type="entry name" value="Bact_Acetyltransf"/>
</dbReference>
<evidence type="ECO:0000256" key="2">
    <source>
        <dbReference type="ARBA" id="ARBA00023315"/>
    </source>
</evidence>
<dbReference type="SUPFAM" id="SSF55729">
    <property type="entry name" value="Acyl-CoA N-acyltransferases (Nat)"/>
    <property type="match status" value="1"/>
</dbReference>
<evidence type="ECO:0000256" key="1">
    <source>
        <dbReference type="ARBA" id="ARBA00022679"/>
    </source>
</evidence>
<dbReference type="GO" id="GO:0016747">
    <property type="term" value="F:acyltransferase activity, transferring groups other than amino-acyl groups"/>
    <property type="evidence" value="ECO:0007669"/>
    <property type="project" value="InterPro"/>
</dbReference>
<comment type="caution">
    <text evidence="4">The sequence shown here is derived from an EMBL/GenBank/DDBJ whole genome shotgun (WGS) entry which is preliminary data.</text>
</comment>
<dbReference type="Pfam" id="PF00583">
    <property type="entry name" value="Acetyltransf_1"/>
    <property type="match status" value="1"/>
</dbReference>
<evidence type="ECO:0000313" key="5">
    <source>
        <dbReference type="Proteomes" id="UP000442619"/>
    </source>
</evidence>
<reference evidence="4 5" key="1">
    <citation type="submission" date="2019-08" db="EMBL/GenBank/DDBJ databases">
        <title>In-depth cultivation of the pig gut microbiome towards novel bacterial diversity and tailored functional studies.</title>
        <authorList>
            <person name="Wylensek D."/>
            <person name="Hitch T.C.A."/>
            <person name="Clavel T."/>
        </authorList>
    </citation>
    <scope>NUCLEOTIDE SEQUENCE [LARGE SCALE GENOMIC DNA]</scope>
    <source>
        <strain evidence="4 5">CA-Schmier-601-WT-3</strain>
    </source>
</reference>
<dbReference type="InterPro" id="IPR016181">
    <property type="entry name" value="Acyl_CoA_acyltransferase"/>
</dbReference>
<name>A0A844FVD3_9FIRM</name>
<dbReference type="PANTHER" id="PTHR43877">
    <property type="entry name" value="AMINOALKYLPHOSPHONATE N-ACETYLTRANSFERASE-RELATED-RELATED"/>
    <property type="match status" value="1"/>
</dbReference>
<dbReference type="EMBL" id="VUNM01000031">
    <property type="protein sequence ID" value="MST89988.1"/>
    <property type="molecule type" value="Genomic_DNA"/>
</dbReference>
<gene>
    <name evidence="4" type="ORF">FYJ79_10470</name>
</gene>
<dbReference type="AlphaFoldDB" id="A0A844FVD3"/>
<organism evidence="4 5">
    <name type="scientific">Sharpea porci</name>
    <dbReference type="NCBI Taxonomy" id="2652286"/>
    <lineage>
        <taxon>Bacteria</taxon>
        <taxon>Bacillati</taxon>
        <taxon>Bacillota</taxon>
        <taxon>Erysipelotrichia</taxon>
        <taxon>Erysipelotrichales</taxon>
        <taxon>Coprobacillaceae</taxon>
        <taxon>Sharpea</taxon>
    </lineage>
</organism>
<sequence>MEIRKAKHNDITEALHLVQDAQAYFKAHHINQWQDGYPNYDSLMNDIEKGKGYVLCDHDQVIGYCYGAFEHEPNYDSIENGQWITHNQPYYVVHRVVVSNEYKGKGLAGLFIDHFIDVCQHEHIHSIRMDTHDDNKSMQRFLSKHGFKPCGRIYLDNGDPRIGYELVLEDEEK</sequence>
<dbReference type="RefSeq" id="WP_154518032.1">
    <property type="nucleotide sequence ID" value="NZ_VUNM01000031.1"/>
</dbReference>
<dbReference type="PROSITE" id="PS51186">
    <property type="entry name" value="GNAT"/>
    <property type="match status" value="1"/>
</dbReference>
<dbReference type="InterPro" id="IPR000182">
    <property type="entry name" value="GNAT_dom"/>
</dbReference>
<dbReference type="PANTHER" id="PTHR43877:SF2">
    <property type="entry name" value="AMINOALKYLPHOSPHONATE N-ACETYLTRANSFERASE-RELATED"/>
    <property type="match status" value="1"/>
</dbReference>
<protein>
    <submittedName>
        <fullName evidence="4">GNAT family N-acetyltransferase</fullName>
    </submittedName>
</protein>
<dbReference type="Proteomes" id="UP000442619">
    <property type="component" value="Unassembled WGS sequence"/>
</dbReference>
<keyword evidence="2" id="KW-0012">Acyltransferase</keyword>
<feature type="domain" description="N-acetyltransferase" evidence="3">
    <location>
        <begin position="1"/>
        <end position="171"/>
    </location>
</feature>
<proteinExistence type="predicted"/>
<accession>A0A844FVD3</accession>